<dbReference type="Pfam" id="PF02786">
    <property type="entry name" value="CPSase_L_D2"/>
    <property type="match status" value="1"/>
</dbReference>
<evidence type="ECO:0000259" key="9">
    <source>
        <dbReference type="PROSITE" id="PS50968"/>
    </source>
</evidence>
<dbReference type="SUPFAM" id="SSF51246">
    <property type="entry name" value="Rudiment single hybrid motif"/>
    <property type="match status" value="1"/>
</dbReference>
<dbReference type="InterPro" id="IPR011053">
    <property type="entry name" value="Single_hybrid_motif"/>
</dbReference>
<evidence type="ECO:0000256" key="6">
    <source>
        <dbReference type="ARBA" id="ARBA00023267"/>
    </source>
</evidence>
<evidence type="ECO:0000256" key="2">
    <source>
        <dbReference type="ARBA" id="ARBA00013263"/>
    </source>
</evidence>
<dbReference type="InterPro" id="IPR050856">
    <property type="entry name" value="Biotin_carboxylase_complex"/>
</dbReference>
<dbReference type="InterPro" id="IPR005479">
    <property type="entry name" value="CPAse_ATP-bd"/>
</dbReference>
<evidence type="ECO:0000256" key="7">
    <source>
        <dbReference type="PROSITE-ProRule" id="PRU00409"/>
    </source>
</evidence>
<name>A0ABP8AQB3_9MICO</name>
<comment type="cofactor">
    <cofactor evidence="1">
        <name>biotin</name>
        <dbReference type="ChEBI" id="CHEBI:57586"/>
    </cofactor>
</comment>
<feature type="region of interest" description="Disordered" evidence="8">
    <location>
        <begin position="495"/>
        <end position="516"/>
    </location>
</feature>
<keyword evidence="6" id="KW-0092">Biotin</keyword>
<dbReference type="Gene3D" id="3.30.1490.20">
    <property type="entry name" value="ATP-grasp fold, A domain"/>
    <property type="match status" value="1"/>
</dbReference>
<feature type="domain" description="Lipoyl-binding" evidence="9">
    <location>
        <begin position="514"/>
        <end position="591"/>
    </location>
</feature>
<dbReference type="EMBL" id="BAABBX010000010">
    <property type="protein sequence ID" value="GAA4187984.1"/>
    <property type="molecule type" value="Genomic_DNA"/>
</dbReference>
<dbReference type="Pfam" id="PF00364">
    <property type="entry name" value="Biotin_lipoyl"/>
    <property type="match status" value="1"/>
</dbReference>
<dbReference type="InterPro" id="IPR005482">
    <property type="entry name" value="Biotin_COase_C"/>
</dbReference>
<dbReference type="Gene3D" id="2.40.50.100">
    <property type="match status" value="1"/>
</dbReference>
<comment type="caution">
    <text evidence="12">The sequence shown here is derived from an EMBL/GenBank/DDBJ whole genome shotgun (WGS) entry which is preliminary data.</text>
</comment>
<dbReference type="PANTHER" id="PTHR18866">
    <property type="entry name" value="CARBOXYLASE:PYRUVATE/ACETYL-COA/PROPIONYL-COA CARBOXYLASE"/>
    <property type="match status" value="1"/>
</dbReference>
<protein>
    <recommendedName>
        <fullName evidence="2">biotin carboxylase</fullName>
        <ecNumber evidence="2">6.3.4.14</ecNumber>
    </recommendedName>
</protein>
<keyword evidence="3" id="KW-0436">Ligase</keyword>
<dbReference type="RefSeq" id="WP_344775190.1">
    <property type="nucleotide sequence ID" value="NZ_BAABBX010000010.1"/>
</dbReference>
<feature type="domain" description="ATP-grasp" evidence="10">
    <location>
        <begin position="122"/>
        <end position="319"/>
    </location>
</feature>
<dbReference type="PANTHER" id="PTHR18866:SF33">
    <property type="entry name" value="METHYLCROTONOYL-COA CARBOXYLASE SUBUNIT ALPHA, MITOCHONDRIAL-RELATED"/>
    <property type="match status" value="1"/>
</dbReference>
<feature type="compositionally biased region" description="Low complexity" evidence="8">
    <location>
        <begin position="495"/>
        <end position="507"/>
    </location>
</feature>
<organism evidence="12 13">
    <name type="scientific">Gryllotalpicola kribbensis</name>
    <dbReference type="NCBI Taxonomy" id="993084"/>
    <lineage>
        <taxon>Bacteria</taxon>
        <taxon>Bacillati</taxon>
        <taxon>Actinomycetota</taxon>
        <taxon>Actinomycetes</taxon>
        <taxon>Micrococcales</taxon>
        <taxon>Microbacteriaceae</taxon>
        <taxon>Gryllotalpicola</taxon>
    </lineage>
</organism>
<dbReference type="Pfam" id="PF02785">
    <property type="entry name" value="Biotin_carb_C"/>
    <property type="match status" value="1"/>
</dbReference>
<keyword evidence="13" id="KW-1185">Reference proteome</keyword>
<dbReference type="PROSITE" id="PS50975">
    <property type="entry name" value="ATP_GRASP"/>
    <property type="match status" value="1"/>
</dbReference>
<dbReference type="PROSITE" id="PS00188">
    <property type="entry name" value="BIOTIN"/>
    <property type="match status" value="1"/>
</dbReference>
<dbReference type="SUPFAM" id="SSF52440">
    <property type="entry name" value="PreATP-grasp domain"/>
    <property type="match status" value="1"/>
</dbReference>
<dbReference type="PROSITE" id="PS00867">
    <property type="entry name" value="CPSASE_2"/>
    <property type="match status" value="1"/>
</dbReference>
<evidence type="ECO:0000313" key="12">
    <source>
        <dbReference type="EMBL" id="GAA4187984.1"/>
    </source>
</evidence>
<dbReference type="InterPro" id="IPR016185">
    <property type="entry name" value="PreATP-grasp_dom_sf"/>
</dbReference>
<dbReference type="Gene3D" id="3.30.470.20">
    <property type="entry name" value="ATP-grasp fold, B domain"/>
    <property type="match status" value="1"/>
</dbReference>
<dbReference type="CDD" id="cd06850">
    <property type="entry name" value="biotinyl_domain"/>
    <property type="match status" value="1"/>
</dbReference>
<dbReference type="InterPro" id="IPR000089">
    <property type="entry name" value="Biotin_lipoyl"/>
</dbReference>
<dbReference type="SMART" id="SM00878">
    <property type="entry name" value="Biotin_carb_C"/>
    <property type="match status" value="1"/>
</dbReference>
<dbReference type="Gene3D" id="3.40.50.20">
    <property type="match status" value="1"/>
</dbReference>
<reference evidence="13" key="1">
    <citation type="journal article" date="2019" name="Int. J. Syst. Evol. Microbiol.">
        <title>The Global Catalogue of Microorganisms (GCM) 10K type strain sequencing project: providing services to taxonomists for standard genome sequencing and annotation.</title>
        <authorList>
            <consortium name="The Broad Institute Genomics Platform"/>
            <consortium name="The Broad Institute Genome Sequencing Center for Infectious Disease"/>
            <person name="Wu L."/>
            <person name="Ma J."/>
        </authorList>
    </citation>
    <scope>NUCLEOTIDE SEQUENCE [LARGE SCALE GENOMIC DNA]</scope>
    <source>
        <strain evidence="13">JCM 17593</strain>
    </source>
</reference>
<keyword evidence="4 7" id="KW-0547">Nucleotide-binding</keyword>
<sequence>MPRISKVLIANRGEIAVRVIRAAKDSGIGSVAVYADQDRDALHARLADEAYALGGTTSVETYLVIDKLLAVARRSGADAVHPGYGFLAENADFARAVIDAGLIWIGPSPEAIERLGDKVSARHVAEIAGAPMAPGTLNPVAGPDEVLAFADEHGLPVAIKAAFGGGGRGLKVARTREEIPELFDSATREAVAAFGRGECFVEKYLDKPRHVETQCLADAHGNVVVVSTRDCSLQRRHQKLVEEAPAPFLTDAQRDELYRASKAILKEVGYLGAGTCEFLIGQDGTVSFLEVNTRLQVEHPVSEEVTGIDLVREQFRLAEGGVLDYPDPEPRAHSFEFRLNGEDAGRNFMPAPGPVHVFTPASGPGVRVDSGVRAGDEISGAFDSLLAKLVVTGATREEALERSRRALDEFEVAGLPTVLPFHRAIVRDPAFAPENGEPFSIYTRWIETEWAGGIEPWSGAAEAPREAEERQSVVLEVQGKRVEVTLPAKLLSAAPAARSTGAAPRRATGGRGSAGGVPVASGTAITAPMQATVVKIAVEEGAEVAKGDLVVVLEAMKMEQPLVAHRDGRVEGINATVGATVSSGTRLLSIV</sequence>
<evidence type="ECO:0000256" key="8">
    <source>
        <dbReference type="SAM" id="MobiDB-lite"/>
    </source>
</evidence>
<dbReference type="EC" id="6.3.4.14" evidence="2"/>
<dbReference type="InterPro" id="IPR011054">
    <property type="entry name" value="Rudment_hybrid_motif"/>
</dbReference>
<dbReference type="InterPro" id="IPR005481">
    <property type="entry name" value="BC-like_N"/>
</dbReference>
<evidence type="ECO:0000259" key="10">
    <source>
        <dbReference type="PROSITE" id="PS50975"/>
    </source>
</evidence>
<feature type="domain" description="Biotin carboxylation" evidence="11">
    <location>
        <begin position="3"/>
        <end position="446"/>
    </location>
</feature>
<dbReference type="InterPro" id="IPR001882">
    <property type="entry name" value="Biotin_BS"/>
</dbReference>
<dbReference type="Pfam" id="PF00289">
    <property type="entry name" value="Biotin_carb_N"/>
    <property type="match status" value="1"/>
</dbReference>
<evidence type="ECO:0000256" key="4">
    <source>
        <dbReference type="ARBA" id="ARBA00022741"/>
    </source>
</evidence>
<proteinExistence type="predicted"/>
<evidence type="ECO:0000256" key="5">
    <source>
        <dbReference type="ARBA" id="ARBA00022840"/>
    </source>
</evidence>
<evidence type="ECO:0000313" key="13">
    <source>
        <dbReference type="Proteomes" id="UP001500213"/>
    </source>
</evidence>
<keyword evidence="5 7" id="KW-0067">ATP-binding</keyword>
<dbReference type="SUPFAM" id="SSF56059">
    <property type="entry name" value="Glutathione synthetase ATP-binding domain-like"/>
    <property type="match status" value="1"/>
</dbReference>
<evidence type="ECO:0000256" key="1">
    <source>
        <dbReference type="ARBA" id="ARBA00001953"/>
    </source>
</evidence>
<evidence type="ECO:0000259" key="11">
    <source>
        <dbReference type="PROSITE" id="PS50979"/>
    </source>
</evidence>
<accession>A0ABP8AQB3</accession>
<dbReference type="InterPro" id="IPR013815">
    <property type="entry name" value="ATP_grasp_subdomain_1"/>
</dbReference>
<gene>
    <name evidence="12" type="ORF">GCM10022288_13730</name>
</gene>
<evidence type="ECO:0000256" key="3">
    <source>
        <dbReference type="ARBA" id="ARBA00022598"/>
    </source>
</evidence>
<dbReference type="InterPro" id="IPR011764">
    <property type="entry name" value="Biotin_carboxylation_dom"/>
</dbReference>
<dbReference type="SUPFAM" id="SSF51230">
    <property type="entry name" value="Single hybrid motif"/>
    <property type="match status" value="1"/>
</dbReference>
<dbReference type="InterPro" id="IPR011761">
    <property type="entry name" value="ATP-grasp"/>
</dbReference>
<dbReference type="PROSITE" id="PS50968">
    <property type="entry name" value="BIOTINYL_LIPOYL"/>
    <property type="match status" value="1"/>
</dbReference>
<dbReference type="Proteomes" id="UP001500213">
    <property type="component" value="Unassembled WGS sequence"/>
</dbReference>
<dbReference type="PROSITE" id="PS50979">
    <property type="entry name" value="BC"/>
    <property type="match status" value="1"/>
</dbReference>